<evidence type="ECO:0000313" key="3">
    <source>
        <dbReference type="EMBL" id="GAA5189152.1"/>
    </source>
</evidence>
<feature type="compositionally biased region" description="Basic and acidic residues" evidence="1">
    <location>
        <begin position="258"/>
        <end position="270"/>
    </location>
</feature>
<keyword evidence="2" id="KW-0472">Membrane</keyword>
<dbReference type="RefSeq" id="WP_345631847.1">
    <property type="nucleotide sequence ID" value="NZ_BAABJQ010000012.1"/>
</dbReference>
<feature type="region of interest" description="Disordered" evidence="1">
    <location>
        <begin position="1"/>
        <end position="270"/>
    </location>
</feature>
<organism evidence="3 4">
    <name type="scientific">Rugosimonospora acidiphila</name>
    <dbReference type="NCBI Taxonomy" id="556531"/>
    <lineage>
        <taxon>Bacteria</taxon>
        <taxon>Bacillati</taxon>
        <taxon>Actinomycetota</taxon>
        <taxon>Actinomycetes</taxon>
        <taxon>Micromonosporales</taxon>
        <taxon>Micromonosporaceae</taxon>
        <taxon>Rugosimonospora</taxon>
    </lineage>
</organism>
<accession>A0ABP9S0V8</accession>
<reference evidence="4" key="1">
    <citation type="journal article" date="2019" name="Int. J. Syst. Evol. Microbiol.">
        <title>The Global Catalogue of Microorganisms (GCM) 10K type strain sequencing project: providing services to taxonomists for standard genome sequencing and annotation.</title>
        <authorList>
            <consortium name="The Broad Institute Genomics Platform"/>
            <consortium name="The Broad Institute Genome Sequencing Center for Infectious Disease"/>
            <person name="Wu L."/>
            <person name="Ma J."/>
        </authorList>
    </citation>
    <scope>NUCLEOTIDE SEQUENCE [LARGE SCALE GENOMIC DNA]</scope>
    <source>
        <strain evidence="4">JCM 18304</strain>
    </source>
</reference>
<feature type="compositionally biased region" description="Polar residues" evidence="1">
    <location>
        <begin position="33"/>
        <end position="49"/>
    </location>
</feature>
<feature type="compositionally biased region" description="Low complexity" evidence="1">
    <location>
        <begin position="193"/>
        <end position="227"/>
    </location>
</feature>
<evidence type="ECO:0000256" key="1">
    <source>
        <dbReference type="SAM" id="MobiDB-lite"/>
    </source>
</evidence>
<keyword evidence="2" id="KW-1133">Transmembrane helix</keyword>
<evidence type="ECO:0000313" key="4">
    <source>
        <dbReference type="Proteomes" id="UP001501570"/>
    </source>
</evidence>
<dbReference type="Proteomes" id="UP001501570">
    <property type="component" value="Unassembled WGS sequence"/>
</dbReference>
<feature type="compositionally biased region" description="Basic and acidic residues" evidence="1">
    <location>
        <begin position="1"/>
        <end position="14"/>
    </location>
</feature>
<dbReference type="EMBL" id="BAABJQ010000012">
    <property type="protein sequence ID" value="GAA5189152.1"/>
    <property type="molecule type" value="Genomic_DNA"/>
</dbReference>
<feature type="transmembrane region" description="Helical" evidence="2">
    <location>
        <begin position="665"/>
        <end position="686"/>
    </location>
</feature>
<feature type="transmembrane region" description="Helical" evidence="2">
    <location>
        <begin position="433"/>
        <end position="455"/>
    </location>
</feature>
<keyword evidence="2" id="KW-0812">Transmembrane</keyword>
<gene>
    <name evidence="3" type="ORF">GCM10023322_41400</name>
</gene>
<feature type="compositionally biased region" description="Low complexity" evidence="1">
    <location>
        <begin position="114"/>
        <end position="139"/>
    </location>
</feature>
<feature type="transmembrane region" description="Helical" evidence="2">
    <location>
        <begin position="519"/>
        <end position="540"/>
    </location>
</feature>
<evidence type="ECO:0000256" key="2">
    <source>
        <dbReference type="SAM" id="Phobius"/>
    </source>
</evidence>
<sequence>MSVDQERADHEPAARRTAGQQPTGQADAAHGPASTTAEGSAETGTSGQTPAGPEVAGNQPSFDRPTASGPIADWAGSPMASGRPAIGLPAGDRAGDGSAAPTDAGSTGEGSTGGETTVGETTPAETTVAATTPAAIAHDGTADDGAGGGTTTADNATADGPTDGETAEAGIAGEETGGESSTATGGADGGTAGTDAPATDGVATGVAATGGSTTGTAEEGAAEAGGPAKDGTATQDKATTAEGKHRTGGTDATGSDDAADKWTHFGPRSEHAGPFRRTMRALGRFLAHEWTIVCLAATALAVVMTWPSAWHPASTIPSDIWDPTLQAWQLAWAGHALLHDPSQLWNANAFYPDSYSFAFSDTLFGYFPFALIGTGPTAALVRYNILFILLEALAFIGAYALVRQLGARRTAAAVAGAAFAYAPWRWAQAGHMHVLSVGGIALSLAMLARGHGFSFTRGYRPERTRPGWAVAGWCVAAWQISLGFGIGLPFAYVLIAVVIVAAVRWLIKGRPALGRRLLLADGVGVVVFGAVGLFMGLPYLQVIKQHPEAKRSLAEVAEFSPSLRSFITAPQQSLPWGAAHAAARATMTAPAEMTLLPGFMLYGLAAAGLFFSIWSVRTRLWLLAGTLLSVALAEGTQFYGGGKYTYVLLYKYLPFFSSSRTPGRLIIWTTLLLGILAAGAIGALVGRSYDVAAERGPVATRPGLLLRLATLLPLVLVLAEGTNWHSLQHPVVPAQPAAMRTVQGPMLVLPSDALTDENVMFWSTTKFQKIVNGGSGFYPADQQNTRNIAKSFPDQPSVDYLRGLGIRAVVVLKAQALNSTDYAKAAAPDVPIDGLGITRQDMGDTIVYELQ</sequence>
<name>A0ABP9S0V8_9ACTN</name>
<protein>
    <recommendedName>
        <fullName evidence="5">Dolichyl-phosphate-mannose-protein mannosyltransferase</fullName>
    </recommendedName>
</protein>
<comment type="caution">
    <text evidence="3">The sequence shown here is derived from an EMBL/GenBank/DDBJ whole genome shotgun (WGS) entry which is preliminary data.</text>
</comment>
<proteinExistence type="predicted"/>
<feature type="transmembrane region" description="Helical" evidence="2">
    <location>
        <begin position="490"/>
        <end position="507"/>
    </location>
</feature>
<keyword evidence="4" id="KW-1185">Reference proteome</keyword>
<feature type="transmembrane region" description="Helical" evidence="2">
    <location>
        <begin position="383"/>
        <end position="402"/>
    </location>
</feature>
<feature type="compositionally biased region" description="Low complexity" evidence="1">
    <location>
        <begin position="151"/>
        <end position="185"/>
    </location>
</feature>
<feature type="transmembrane region" description="Helical" evidence="2">
    <location>
        <begin position="285"/>
        <end position="306"/>
    </location>
</feature>
<feature type="transmembrane region" description="Helical" evidence="2">
    <location>
        <begin position="595"/>
        <end position="613"/>
    </location>
</feature>
<feature type="transmembrane region" description="Helical" evidence="2">
    <location>
        <begin position="620"/>
        <end position="640"/>
    </location>
</feature>
<evidence type="ECO:0008006" key="5">
    <source>
        <dbReference type="Google" id="ProtNLM"/>
    </source>
</evidence>